<dbReference type="InterPro" id="IPR051942">
    <property type="entry name" value="DENN_domain_containing_2"/>
</dbReference>
<name>A0A0L7LUX3_OPEBR</name>
<dbReference type="Pfam" id="PF03456">
    <property type="entry name" value="uDENN"/>
    <property type="match status" value="1"/>
</dbReference>
<dbReference type="PANTHER" id="PTHR15288:SF0">
    <property type="entry name" value="UDENN DOMAIN-CONTAINING PROTEIN"/>
    <property type="match status" value="1"/>
</dbReference>
<feature type="domain" description="cDENN" evidence="2">
    <location>
        <begin position="73"/>
        <end position="336"/>
    </location>
</feature>
<reference evidence="3 4" key="1">
    <citation type="journal article" date="2015" name="Genome Biol. Evol.">
        <title>The genome of winter moth (Operophtera brumata) provides a genomic perspective on sexual dimorphism and phenology.</title>
        <authorList>
            <person name="Derks M.F."/>
            <person name="Smit S."/>
            <person name="Salis L."/>
            <person name="Schijlen E."/>
            <person name="Bossers A."/>
            <person name="Mateman C."/>
            <person name="Pijl A.S."/>
            <person name="de Ridder D."/>
            <person name="Groenen M.A."/>
            <person name="Visser M.E."/>
            <person name="Megens H.J."/>
        </authorList>
    </citation>
    <scope>NUCLEOTIDE SEQUENCE [LARGE SCALE GENOMIC DNA]</scope>
    <source>
        <strain evidence="3">WM2013NL</strain>
        <tissue evidence="3">Head and thorax</tissue>
    </source>
</reference>
<protein>
    <submittedName>
        <fullName evidence="3">DENN/MADD domain containing 2D</fullName>
    </submittedName>
</protein>
<dbReference type="STRING" id="104452.A0A0L7LUX3"/>
<gene>
    <name evidence="3" type="ORF">OBRU01_00675</name>
</gene>
<feature type="region of interest" description="Disordered" evidence="1">
    <location>
        <begin position="1"/>
        <end position="23"/>
    </location>
</feature>
<comment type="caution">
    <text evidence="3">The sequence shown here is derived from an EMBL/GenBank/DDBJ whole genome shotgun (WGS) entry which is preliminary data.</text>
</comment>
<evidence type="ECO:0000313" key="4">
    <source>
        <dbReference type="Proteomes" id="UP000037510"/>
    </source>
</evidence>
<dbReference type="InterPro" id="IPR043153">
    <property type="entry name" value="DENN_C"/>
</dbReference>
<evidence type="ECO:0000259" key="2">
    <source>
        <dbReference type="SMART" id="SM00799"/>
    </source>
</evidence>
<accession>A0A0L7LUX3</accession>
<dbReference type="AlphaFoldDB" id="A0A0L7LUX3"/>
<proteinExistence type="predicted"/>
<dbReference type="SMART" id="SM00799">
    <property type="entry name" value="DENN"/>
    <property type="match status" value="1"/>
</dbReference>
<dbReference type="InterPro" id="IPR005113">
    <property type="entry name" value="uDENN_dom"/>
</dbReference>
<feature type="non-terminal residue" evidence="3">
    <location>
        <position position="1"/>
    </location>
</feature>
<organism evidence="3 4">
    <name type="scientific">Operophtera brumata</name>
    <name type="common">Winter moth</name>
    <name type="synonym">Phalaena brumata</name>
    <dbReference type="NCBI Taxonomy" id="104452"/>
    <lineage>
        <taxon>Eukaryota</taxon>
        <taxon>Metazoa</taxon>
        <taxon>Ecdysozoa</taxon>
        <taxon>Arthropoda</taxon>
        <taxon>Hexapoda</taxon>
        <taxon>Insecta</taxon>
        <taxon>Pterygota</taxon>
        <taxon>Neoptera</taxon>
        <taxon>Endopterygota</taxon>
        <taxon>Lepidoptera</taxon>
        <taxon>Glossata</taxon>
        <taxon>Ditrysia</taxon>
        <taxon>Geometroidea</taxon>
        <taxon>Geometridae</taxon>
        <taxon>Larentiinae</taxon>
        <taxon>Operophtera</taxon>
    </lineage>
</organism>
<sequence>MRPRHQTSICSYRSDVSKPDSDNPYSTFRSWKNSTGNILSMKNDFDVSDGSIDTMSIDEKTGCVDIELPFEPRERGLFNVCLLVGLNYMTAQAYVKSVFPSQVQVPQHIENLIFPETLSQDKGEWSADASFTQCYSFVLTDERGERSYGVLQQLFESDFPSPGEEITLTIDASDTDSDKCSSDKCDSDKLNSDKAKSDKCKTMPEMRSSEKFYDPENNNSLRELMLSLDGIRIKTITRPLEPRAEESSSCDLLDTLGAGLLVKVFGSLLLERKLIVRADKLSALSSWLEALQSALYPFVWQQPLISCVPAEIQRAVLDAPLPILAGMLDKGDIDGDSVEEVIQQHTHIQTLISCVPAEIQRAVLDAPLPILAGMLDKGDIDGDSVE</sequence>
<dbReference type="PANTHER" id="PTHR15288">
    <property type="entry name" value="DENN DOMAIN-CONTAINING PROTEIN 2"/>
    <property type="match status" value="1"/>
</dbReference>
<feature type="compositionally biased region" description="Basic and acidic residues" evidence="1">
    <location>
        <begin position="176"/>
        <end position="197"/>
    </location>
</feature>
<feature type="region of interest" description="Disordered" evidence="1">
    <location>
        <begin position="173"/>
        <end position="197"/>
    </location>
</feature>
<dbReference type="Gene3D" id="3.30.450.200">
    <property type="match status" value="1"/>
</dbReference>
<dbReference type="EMBL" id="JTDY01000074">
    <property type="protein sequence ID" value="KOB79016.1"/>
    <property type="molecule type" value="Genomic_DNA"/>
</dbReference>
<dbReference type="Proteomes" id="UP000037510">
    <property type="component" value="Unassembled WGS sequence"/>
</dbReference>
<dbReference type="InterPro" id="IPR001194">
    <property type="entry name" value="cDENN_dom"/>
</dbReference>
<evidence type="ECO:0000313" key="3">
    <source>
        <dbReference type="EMBL" id="KOB79016.1"/>
    </source>
</evidence>
<dbReference type="Gene3D" id="3.40.50.11500">
    <property type="match status" value="1"/>
</dbReference>
<dbReference type="Pfam" id="PF02141">
    <property type="entry name" value="DENN"/>
    <property type="match status" value="1"/>
</dbReference>
<feature type="non-terminal residue" evidence="3">
    <location>
        <position position="386"/>
    </location>
</feature>
<keyword evidence="4" id="KW-1185">Reference proteome</keyword>
<feature type="compositionally biased region" description="Polar residues" evidence="1">
    <location>
        <begin position="1"/>
        <end position="11"/>
    </location>
</feature>
<evidence type="ECO:0000256" key="1">
    <source>
        <dbReference type="SAM" id="MobiDB-lite"/>
    </source>
</evidence>